<feature type="domain" description="AMP-dependent synthetase/ligase" evidence="1">
    <location>
        <begin position="171"/>
        <end position="477"/>
    </location>
</feature>
<comment type="caution">
    <text evidence="3">The sequence shown here is derived from an EMBL/GenBank/DDBJ whole genome shotgun (WGS) entry which is preliminary data.</text>
</comment>
<sequence length="477" mass="51747">SGDPTFQELLARVRGADLAAFENQDLPFERLMEILDPPRSRARHPLFQVMVSFDATSGVSFDVPGLHAAEYAVRGRESAKFDLNFELREQYDDGRPAGITGVVEYATDLFDRGTAEALAARLVRVVEQLVSDPGLRANQVEVLTAGERELLLTGWNPGARAVPDATLPALFEARVRQHPDAVAVTCGGDSLTYAELNARANRLARTLVERGAGPERFVGVMLPPSTAMIVAVLAVVKAGAAYLPINPALPRQRIDLMLDDVEPVLVITEDVVADGSAADLTDDERISPLRQGNPAYLIFTSGTTGRPKGVVVPHRNVVSLMRGTEDLYGFGTGDVWAMVHSLAFDFSVWELWGPLLHGGRLVVVPADVTRSPADLADLLAAERVTVLNQTPSAFYELIRTGRRDLPLRWIVFGGEALSFERVQEWYATRPDSAARLVNMYGITETTVHTTVLELDADVVSGARSAIGRAIAGLAVYV</sequence>
<dbReference type="Pfam" id="PF00501">
    <property type="entry name" value="AMP-binding"/>
    <property type="match status" value="1"/>
</dbReference>
<evidence type="ECO:0000259" key="1">
    <source>
        <dbReference type="Pfam" id="PF00501"/>
    </source>
</evidence>
<dbReference type="GO" id="GO:0005829">
    <property type="term" value="C:cytosol"/>
    <property type="evidence" value="ECO:0007669"/>
    <property type="project" value="TreeGrafter"/>
</dbReference>
<name>A0A0F0GQ98_LENAE</name>
<evidence type="ECO:0000259" key="2">
    <source>
        <dbReference type="Pfam" id="PF00668"/>
    </source>
</evidence>
<accession>A0A0F0GQ98</accession>
<feature type="non-terminal residue" evidence="3">
    <location>
        <position position="477"/>
    </location>
</feature>
<evidence type="ECO:0000313" key="4">
    <source>
        <dbReference type="Proteomes" id="UP000033393"/>
    </source>
</evidence>
<dbReference type="Gene3D" id="3.30.559.30">
    <property type="entry name" value="Nonribosomal peptide synthetase, condensation domain"/>
    <property type="match status" value="1"/>
</dbReference>
<dbReference type="InterPro" id="IPR001242">
    <property type="entry name" value="Condensation_dom"/>
</dbReference>
<dbReference type="GO" id="GO:0003824">
    <property type="term" value="F:catalytic activity"/>
    <property type="evidence" value="ECO:0007669"/>
    <property type="project" value="InterPro"/>
</dbReference>
<dbReference type="Pfam" id="PF00668">
    <property type="entry name" value="Condensation"/>
    <property type="match status" value="1"/>
</dbReference>
<dbReference type="InterPro" id="IPR000873">
    <property type="entry name" value="AMP-dep_synth/lig_dom"/>
</dbReference>
<dbReference type="PANTHER" id="PTHR45527:SF14">
    <property type="entry name" value="PLIPASTATIN SYNTHASE SUBUNIT B"/>
    <property type="match status" value="1"/>
</dbReference>
<dbReference type="GO" id="GO:0043041">
    <property type="term" value="P:amino acid activation for nonribosomal peptide biosynthetic process"/>
    <property type="evidence" value="ECO:0007669"/>
    <property type="project" value="TreeGrafter"/>
</dbReference>
<dbReference type="InterPro" id="IPR020845">
    <property type="entry name" value="AMP-binding_CS"/>
</dbReference>
<dbReference type="EMBL" id="JYJG01000236">
    <property type="protein sequence ID" value="KJK44771.1"/>
    <property type="molecule type" value="Genomic_DNA"/>
</dbReference>
<gene>
    <name evidence="3" type="ORF">UK23_28370</name>
</gene>
<dbReference type="PANTHER" id="PTHR45527">
    <property type="entry name" value="NONRIBOSOMAL PEPTIDE SYNTHETASE"/>
    <property type="match status" value="1"/>
</dbReference>
<proteinExistence type="predicted"/>
<dbReference type="InterPro" id="IPR023213">
    <property type="entry name" value="CAT-like_dom_sf"/>
</dbReference>
<dbReference type="SUPFAM" id="SSF52777">
    <property type="entry name" value="CoA-dependent acyltransferases"/>
    <property type="match status" value="1"/>
</dbReference>
<dbReference type="FunFam" id="3.40.50.980:FF:000001">
    <property type="entry name" value="Non-ribosomal peptide synthetase"/>
    <property type="match status" value="1"/>
</dbReference>
<dbReference type="PROSITE" id="PS00455">
    <property type="entry name" value="AMP_BINDING"/>
    <property type="match status" value="1"/>
</dbReference>
<dbReference type="InterPro" id="IPR042099">
    <property type="entry name" value="ANL_N_sf"/>
</dbReference>
<protein>
    <recommendedName>
        <fullName evidence="5">AMP-dependent synthetase/ligase domain-containing protein</fullName>
    </recommendedName>
</protein>
<dbReference type="GO" id="GO:0008610">
    <property type="term" value="P:lipid biosynthetic process"/>
    <property type="evidence" value="ECO:0007669"/>
    <property type="project" value="UniProtKB-ARBA"/>
</dbReference>
<dbReference type="Proteomes" id="UP000033393">
    <property type="component" value="Unassembled WGS sequence"/>
</dbReference>
<keyword evidence="4" id="KW-1185">Reference proteome</keyword>
<feature type="domain" description="Condensation" evidence="2">
    <location>
        <begin position="3"/>
        <end position="152"/>
    </location>
</feature>
<dbReference type="RefSeq" id="WP_045314722.1">
    <property type="nucleotide sequence ID" value="NZ_JYJG01000236.1"/>
</dbReference>
<dbReference type="GO" id="GO:0044550">
    <property type="term" value="P:secondary metabolite biosynthetic process"/>
    <property type="evidence" value="ECO:0007669"/>
    <property type="project" value="TreeGrafter"/>
</dbReference>
<dbReference type="Gene3D" id="3.30.559.10">
    <property type="entry name" value="Chloramphenicol acetyltransferase-like domain"/>
    <property type="match status" value="1"/>
</dbReference>
<dbReference type="Gene3D" id="3.40.50.12780">
    <property type="entry name" value="N-terminal domain of ligase-like"/>
    <property type="match status" value="1"/>
</dbReference>
<dbReference type="OrthoDB" id="2472181at2"/>
<evidence type="ECO:0008006" key="5">
    <source>
        <dbReference type="Google" id="ProtNLM"/>
    </source>
</evidence>
<evidence type="ECO:0000313" key="3">
    <source>
        <dbReference type="EMBL" id="KJK44771.1"/>
    </source>
</evidence>
<dbReference type="AlphaFoldDB" id="A0A0F0GQ98"/>
<organism evidence="3 4">
    <name type="scientific">Lentzea aerocolonigenes</name>
    <name type="common">Lechevalieria aerocolonigenes</name>
    <name type="synonym">Saccharothrix aerocolonigenes</name>
    <dbReference type="NCBI Taxonomy" id="68170"/>
    <lineage>
        <taxon>Bacteria</taxon>
        <taxon>Bacillati</taxon>
        <taxon>Actinomycetota</taxon>
        <taxon>Actinomycetes</taxon>
        <taxon>Pseudonocardiales</taxon>
        <taxon>Pseudonocardiaceae</taxon>
        <taxon>Lentzea</taxon>
    </lineage>
</organism>
<reference evidence="3 4" key="1">
    <citation type="submission" date="2015-02" db="EMBL/GenBank/DDBJ databases">
        <authorList>
            <person name="Ju K.-S."/>
            <person name="Doroghazi J.R."/>
            <person name="Metcalf W."/>
        </authorList>
    </citation>
    <scope>NUCLEOTIDE SEQUENCE [LARGE SCALE GENOMIC DNA]</scope>
    <source>
        <strain evidence="3 4">NRRL B-16140</strain>
    </source>
</reference>
<dbReference type="FunFam" id="3.40.50.980:FF:000002">
    <property type="entry name" value="Enterobactin synthetase component F"/>
    <property type="match status" value="1"/>
</dbReference>
<dbReference type="SUPFAM" id="SSF56801">
    <property type="entry name" value="Acetyl-CoA synthetase-like"/>
    <property type="match status" value="1"/>
</dbReference>
<dbReference type="GO" id="GO:0031177">
    <property type="term" value="F:phosphopantetheine binding"/>
    <property type="evidence" value="ECO:0007669"/>
    <property type="project" value="TreeGrafter"/>
</dbReference>
<feature type="non-terminal residue" evidence="3">
    <location>
        <position position="1"/>
    </location>
</feature>